<protein>
    <submittedName>
        <fullName evidence="1">Uncharacterized protein</fullName>
    </submittedName>
</protein>
<proteinExistence type="predicted"/>
<dbReference type="GeneID" id="63824465"/>
<dbReference type="InParanoid" id="A0A165AXB5"/>
<keyword evidence="2" id="KW-1185">Reference proteome</keyword>
<dbReference type="Proteomes" id="UP000076871">
    <property type="component" value="Unassembled WGS sequence"/>
</dbReference>
<evidence type="ECO:0000313" key="1">
    <source>
        <dbReference type="EMBL" id="KZS99833.1"/>
    </source>
</evidence>
<reference evidence="1 2" key="1">
    <citation type="journal article" date="2016" name="Mol. Biol. Evol.">
        <title>Comparative Genomics of Early-Diverging Mushroom-Forming Fungi Provides Insights into the Origins of Lignocellulose Decay Capabilities.</title>
        <authorList>
            <person name="Nagy L.G."/>
            <person name="Riley R."/>
            <person name="Tritt A."/>
            <person name="Adam C."/>
            <person name="Daum C."/>
            <person name="Floudas D."/>
            <person name="Sun H."/>
            <person name="Yadav J.S."/>
            <person name="Pangilinan J."/>
            <person name="Larsson K.H."/>
            <person name="Matsuura K."/>
            <person name="Barry K."/>
            <person name="Labutti K."/>
            <person name="Kuo R."/>
            <person name="Ohm R.A."/>
            <person name="Bhattacharya S.S."/>
            <person name="Shirouzu T."/>
            <person name="Yoshinaga Y."/>
            <person name="Martin F.M."/>
            <person name="Grigoriev I.V."/>
            <person name="Hibbett D.S."/>
        </authorList>
    </citation>
    <scope>NUCLEOTIDE SEQUENCE [LARGE SCALE GENOMIC DNA]</scope>
    <source>
        <strain evidence="1 2">93-53</strain>
    </source>
</reference>
<evidence type="ECO:0000313" key="2">
    <source>
        <dbReference type="Proteomes" id="UP000076871"/>
    </source>
</evidence>
<name>A0A165AXB5_9APHY</name>
<gene>
    <name evidence="1" type="ORF">LAESUDRAFT_718473</name>
</gene>
<accession>A0A165AXB5</accession>
<dbReference type="AlphaFoldDB" id="A0A165AXB5"/>
<sequence>MPTPASPPSSLLSLRVVNFSTYDIQGWAAYHSGSLRHDAVPAQGFGLDRPPFGVRDHPFGAPSFNLSGLSLYEPRPSVAGLERSINRCTSIGELRACGPLAAKEAVHQLVDHVVNCKHAHYGSLQFLNWTKQWNHLSTDSSEETSIRVPRFEYFGTHHVRICNVVIEMLQSHLLHFDTAIPSLYQKVASLEGELTWSHLDALVQDLITNHVLVKALGQAAAGTLGINERERMGINRGINYSAMHLLSLWPNYCLKAMQLCDQEFLAESASFYQRIAELSLPEVAPWTQDQPMDHLVCSRDVLLESAHSASDLYGIT</sequence>
<dbReference type="EMBL" id="KV427712">
    <property type="protein sequence ID" value="KZS99833.1"/>
    <property type="molecule type" value="Genomic_DNA"/>
</dbReference>
<dbReference type="RefSeq" id="XP_040757574.1">
    <property type="nucleotide sequence ID" value="XM_040907436.1"/>
</dbReference>
<organism evidence="1 2">
    <name type="scientific">Laetiporus sulphureus 93-53</name>
    <dbReference type="NCBI Taxonomy" id="1314785"/>
    <lineage>
        <taxon>Eukaryota</taxon>
        <taxon>Fungi</taxon>
        <taxon>Dikarya</taxon>
        <taxon>Basidiomycota</taxon>
        <taxon>Agaricomycotina</taxon>
        <taxon>Agaricomycetes</taxon>
        <taxon>Polyporales</taxon>
        <taxon>Laetiporus</taxon>
    </lineage>
</organism>